<dbReference type="InterPro" id="IPR017853">
    <property type="entry name" value="GH"/>
</dbReference>
<dbReference type="SUPFAM" id="SSF51445">
    <property type="entry name" value="(Trans)glycosidases"/>
    <property type="match status" value="1"/>
</dbReference>
<dbReference type="GeneID" id="81602283"/>
<dbReference type="GO" id="GO:0033934">
    <property type="term" value="F:glucan 1,4-alpha-maltotriohydrolase activity"/>
    <property type="evidence" value="ECO:0007669"/>
    <property type="project" value="TreeGrafter"/>
</dbReference>
<keyword evidence="7" id="KW-1185">Reference proteome</keyword>
<dbReference type="InterPro" id="IPR006047">
    <property type="entry name" value="GH13_cat_dom"/>
</dbReference>
<dbReference type="CDD" id="cd11333">
    <property type="entry name" value="AmyAc_SI_OligoGlu_DGase"/>
    <property type="match status" value="1"/>
</dbReference>
<proteinExistence type="inferred from homology"/>
<dbReference type="Proteomes" id="UP001213681">
    <property type="component" value="Unassembled WGS sequence"/>
</dbReference>
<dbReference type="SMART" id="SM00642">
    <property type="entry name" value="Aamy"/>
    <property type="match status" value="1"/>
</dbReference>
<dbReference type="FunFam" id="3.20.20.80:FF:000087">
    <property type="entry name" value="Oligo-1,6-glucosidase IMA1"/>
    <property type="match status" value="1"/>
</dbReference>
<dbReference type="Gene3D" id="3.20.20.80">
    <property type="entry name" value="Glycosidases"/>
    <property type="match status" value="1"/>
</dbReference>
<dbReference type="GO" id="GO:0000025">
    <property type="term" value="P:maltose catabolic process"/>
    <property type="evidence" value="ECO:0007669"/>
    <property type="project" value="TreeGrafter"/>
</dbReference>
<name>A0AAD6C4T0_9EURO</name>
<dbReference type="GO" id="GO:0004575">
    <property type="term" value="F:sucrose alpha-glucosidase activity"/>
    <property type="evidence" value="ECO:0007669"/>
    <property type="project" value="TreeGrafter"/>
</dbReference>
<evidence type="ECO:0000313" key="6">
    <source>
        <dbReference type="EMBL" id="KAJ5444786.1"/>
    </source>
</evidence>
<keyword evidence="4" id="KW-0462">Maltose metabolism</keyword>
<dbReference type="PANTHER" id="PTHR10357:SF232">
    <property type="entry name" value="GLYCOSYL HYDROLASE FAMILY 13 CATALYTIC DOMAIN-CONTAINING PROTEIN"/>
    <property type="match status" value="1"/>
</dbReference>
<gene>
    <name evidence="6" type="ORF">N7458_008658</name>
</gene>
<comment type="similarity">
    <text evidence="1">Belongs to the glycosyl hydrolase 13 family.</text>
</comment>
<dbReference type="EMBL" id="JAPVEA010000007">
    <property type="protein sequence ID" value="KAJ5444786.1"/>
    <property type="molecule type" value="Genomic_DNA"/>
</dbReference>
<dbReference type="GO" id="GO:0004574">
    <property type="term" value="F:oligo-1,6-glucosidase activity"/>
    <property type="evidence" value="ECO:0007669"/>
    <property type="project" value="TreeGrafter"/>
</dbReference>
<dbReference type="InterPro" id="IPR032091">
    <property type="entry name" value="Malt_amylase-like_C"/>
</dbReference>
<dbReference type="GO" id="GO:0005987">
    <property type="term" value="P:sucrose catabolic process"/>
    <property type="evidence" value="ECO:0007669"/>
    <property type="project" value="TreeGrafter"/>
</dbReference>
<evidence type="ECO:0000256" key="3">
    <source>
        <dbReference type="ARBA" id="ARBA00023295"/>
    </source>
</evidence>
<reference evidence="6" key="2">
    <citation type="journal article" date="2023" name="IMA Fungus">
        <title>Comparative genomic study of the Penicillium genus elucidates a diverse pangenome and 15 lateral gene transfer events.</title>
        <authorList>
            <person name="Petersen C."/>
            <person name="Sorensen T."/>
            <person name="Nielsen M.R."/>
            <person name="Sondergaard T.E."/>
            <person name="Sorensen J.L."/>
            <person name="Fitzpatrick D.A."/>
            <person name="Frisvad J.C."/>
            <person name="Nielsen K.L."/>
        </authorList>
    </citation>
    <scope>NUCLEOTIDE SEQUENCE</scope>
    <source>
        <strain evidence="6">IBT 16125</strain>
    </source>
</reference>
<dbReference type="AlphaFoldDB" id="A0AAD6C4T0"/>
<keyword evidence="2" id="KW-0378">Hydrolase</keyword>
<dbReference type="SUPFAM" id="SSF51011">
    <property type="entry name" value="Glycosyl hydrolase domain"/>
    <property type="match status" value="1"/>
</dbReference>
<dbReference type="FunFam" id="2.60.40.1180:FF:000007">
    <property type="entry name" value="Sucrose isomerase"/>
    <property type="match status" value="1"/>
</dbReference>
<dbReference type="Pfam" id="PF16657">
    <property type="entry name" value="Malt_amylase_C"/>
    <property type="match status" value="1"/>
</dbReference>
<evidence type="ECO:0000256" key="4">
    <source>
        <dbReference type="ARBA" id="ARBA00026248"/>
    </source>
</evidence>
<evidence type="ECO:0000259" key="5">
    <source>
        <dbReference type="SMART" id="SM00642"/>
    </source>
</evidence>
<dbReference type="Gene3D" id="2.60.40.1180">
    <property type="entry name" value="Golgi alpha-mannosidase II"/>
    <property type="match status" value="1"/>
</dbReference>
<reference evidence="6" key="1">
    <citation type="submission" date="2022-12" db="EMBL/GenBank/DDBJ databases">
        <authorList>
            <person name="Petersen C."/>
        </authorList>
    </citation>
    <scope>NUCLEOTIDE SEQUENCE</scope>
    <source>
        <strain evidence="6">IBT 16125</strain>
    </source>
</reference>
<feature type="domain" description="Glycosyl hydrolase family 13 catalytic" evidence="5">
    <location>
        <begin position="20"/>
        <end position="439"/>
    </location>
</feature>
<evidence type="ECO:0000313" key="7">
    <source>
        <dbReference type="Proteomes" id="UP001213681"/>
    </source>
</evidence>
<accession>A0AAD6C4T0</accession>
<dbReference type="InterPro" id="IPR045857">
    <property type="entry name" value="O16G_dom_2"/>
</dbReference>
<dbReference type="FunFam" id="3.90.400.10:FF:000004">
    <property type="entry name" value="Oligo-1,6-glucosidase"/>
    <property type="match status" value="1"/>
</dbReference>
<evidence type="ECO:0000256" key="2">
    <source>
        <dbReference type="ARBA" id="ARBA00022801"/>
    </source>
</evidence>
<sequence>MGSIDTEVHRAWWKECSVYQIYTPSFKDSNGDGIGDLRGVINKLDYIQNLGVDMVWLNPVFKSPQVDMGYDISDYYGIHPPYGTASDVDELTEALHQRGMKLVMDLVVNHTSDQHPWFQESRSSPTNKYRDWYIWKKPKFDENGKPQPPNNWASYFGGSAWEYDEASGEYYLHLFAKQQPDLNWETPAVRAAVENIMRYWLDKGIDGFRMDVINFISKHKDFPDAPISNPDSIWQNGAEYYACGPHLHEYLRKIGQILKEYDAFSVGEMPEVNDCDEILKAVGFDRGELSMIFQFELMGLDHGAGGKFTPRSWKMSELKTIVSKWQKFMHENNGWNALYLENHDQPRTVSRFGVDQPQYRALSAKLLATFLGFQSGTVFIYQGQELGMANVPRDWTIDRYRDIETLNHWEELLETKQNESDLHAATLAEYRKKSRDNARTPIQWDDSTNAGFSTGVPWIPVHEDYTTWNANAQVTDQDSVYHYWSSVLRLRKKFPDIFVYGSFELVSSDDSEVFAYTRHSSANTALVVLNFEQREVSWTMPRNLFSGRAAEVLLSNYNRGKVSPAGGESITLAPLEAFVLLSATPSLRL</sequence>
<dbReference type="NCBIfam" id="NF008183">
    <property type="entry name" value="PRK10933.1"/>
    <property type="match status" value="1"/>
</dbReference>
<keyword evidence="3" id="KW-0326">Glycosidase</keyword>
<dbReference type="InterPro" id="IPR013780">
    <property type="entry name" value="Glyco_hydro_b"/>
</dbReference>
<evidence type="ECO:0000256" key="1">
    <source>
        <dbReference type="ARBA" id="ARBA00008061"/>
    </source>
</evidence>
<dbReference type="GO" id="GO:0004556">
    <property type="term" value="F:alpha-amylase activity"/>
    <property type="evidence" value="ECO:0007669"/>
    <property type="project" value="TreeGrafter"/>
</dbReference>
<comment type="caution">
    <text evidence="6">The sequence shown here is derived from an EMBL/GenBank/DDBJ whole genome shotgun (WGS) entry which is preliminary data.</text>
</comment>
<protein>
    <submittedName>
        <fullName evidence="6">CAZyme family GH13</fullName>
    </submittedName>
</protein>
<dbReference type="Gene3D" id="3.90.400.10">
    <property type="entry name" value="Oligo-1,6-glucosidase, Domain 2"/>
    <property type="match status" value="1"/>
</dbReference>
<dbReference type="Pfam" id="PF00128">
    <property type="entry name" value="Alpha-amylase"/>
    <property type="match status" value="1"/>
</dbReference>
<dbReference type="PANTHER" id="PTHR10357">
    <property type="entry name" value="ALPHA-AMYLASE FAMILY MEMBER"/>
    <property type="match status" value="1"/>
</dbReference>
<organism evidence="6 7">
    <name type="scientific">Penicillium daleae</name>
    <dbReference type="NCBI Taxonomy" id="63821"/>
    <lineage>
        <taxon>Eukaryota</taxon>
        <taxon>Fungi</taxon>
        <taxon>Dikarya</taxon>
        <taxon>Ascomycota</taxon>
        <taxon>Pezizomycotina</taxon>
        <taxon>Eurotiomycetes</taxon>
        <taxon>Eurotiomycetidae</taxon>
        <taxon>Eurotiales</taxon>
        <taxon>Aspergillaceae</taxon>
        <taxon>Penicillium</taxon>
    </lineage>
</organism>
<dbReference type="RefSeq" id="XP_056764866.1">
    <property type="nucleotide sequence ID" value="XM_056912040.1"/>
</dbReference>